<comment type="similarity">
    <text evidence="1 4">Belongs to the heat shock protein 70 family.</text>
</comment>
<dbReference type="Gene3D" id="3.30.420.40">
    <property type="match status" value="2"/>
</dbReference>
<comment type="caution">
    <text evidence="5">The sequence shown here is derived from an EMBL/GenBank/DDBJ whole genome shotgun (WGS) entry which is preliminary data.</text>
</comment>
<reference evidence="6" key="1">
    <citation type="submission" date="2017-11" db="EMBL/GenBank/DDBJ databases">
        <authorList>
            <person name="Watanabe M."/>
            <person name="Kojima H."/>
        </authorList>
    </citation>
    <scope>NUCLEOTIDE SEQUENCE [LARGE SCALE GENOMIC DNA]</scope>
    <source>
        <strain evidence="6">Tokyo 01</strain>
    </source>
</reference>
<reference evidence="6" key="2">
    <citation type="submission" date="2019-01" db="EMBL/GenBank/DDBJ databases">
        <title>Genome sequence of Desulfonema ishimotonii strain Tokyo 01.</title>
        <authorList>
            <person name="Fukui M."/>
        </authorList>
    </citation>
    <scope>NUCLEOTIDE SEQUENCE [LARGE SCALE GENOMIC DNA]</scope>
    <source>
        <strain evidence="6">Tokyo 01</strain>
    </source>
</reference>
<dbReference type="Pfam" id="PF00012">
    <property type="entry name" value="HSP70"/>
    <property type="match status" value="1"/>
</dbReference>
<name>A0A401FW81_9BACT</name>
<dbReference type="Proteomes" id="UP000288096">
    <property type="component" value="Unassembled WGS sequence"/>
</dbReference>
<dbReference type="SUPFAM" id="SSF53067">
    <property type="entry name" value="Actin-like ATPase domain"/>
    <property type="match status" value="2"/>
</dbReference>
<dbReference type="InterPro" id="IPR018181">
    <property type="entry name" value="Heat_shock_70_CS"/>
</dbReference>
<dbReference type="EMBL" id="BEXT01000001">
    <property type="protein sequence ID" value="GBC61209.1"/>
    <property type="molecule type" value="Genomic_DNA"/>
</dbReference>
<dbReference type="GO" id="GO:0005524">
    <property type="term" value="F:ATP binding"/>
    <property type="evidence" value="ECO:0007669"/>
    <property type="project" value="UniProtKB-KW"/>
</dbReference>
<dbReference type="RefSeq" id="WP_124328527.1">
    <property type="nucleotide sequence ID" value="NZ_BEXT01000001.1"/>
</dbReference>
<gene>
    <name evidence="5" type="ORF">DENIS_2169</name>
</gene>
<sequence length="611" mass="66855">MADPVYVIGIDLGTTNSVVAYTEADVEKGKTPEIRVLEIPQLVDAGSVEKRSVLPSFIFLPGKHDVAEDALKLPWDEKNTRAVGEFARERGSEIPQRLVASSKSWLCHTLVDRNKPVLPWEGPEEMEKMSPVAAASVILKHIRDAWNSTMAAEDEALRMENQDVLLTVPASFDAVARDLTVKGAEMAGLTHITLLEEPQAAFYAWIESAGEDWRKQVEKGDLVLVCDVGGGTSDFSLINITEENGDLMLERIAVGDHLLVGGDNMDLALAYTASQQLNSKKKKLDAWQMRGLWHACRKAKETLLSDPEAKEYPITILGRGKRLIGGAQKTKLARDVVENIIVDGFFPVCKATDSPTAPQKTGIQELGLAYESDPAITRHLASFLGRRKEKDGKKGKNGPKVIPTAILFNGGVMKAGPVRKRVLDVISSWDKPDSQKPVREIATNDFDLTVARGAAYYGLARRGSGIRIRGGLSKSYYIGVAASLPAVPGMPVPIKALCVAPFGMEEGTQTTLPDQEFVLVVGEPVKFEFMGSSGRLDDRAGTVVDDWEDEIGEITTIETTLDGEMGSTIPVVLEVRATEIGTLELWCVSRENAEQRWKLEFNVRDQSDDES</sequence>
<dbReference type="InterPro" id="IPR013126">
    <property type="entry name" value="Hsp_70_fam"/>
</dbReference>
<keyword evidence="6" id="KW-1185">Reference proteome</keyword>
<dbReference type="OrthoDB" id="580874at2"/>
<keyword evidence="3 4" id="KW-0067">ATP-binding</keyword>
<evidence type="ECO:0000313" key="6">
    <source>
        <dbReference type="Proteomes" id="UP000288096"/>
    </source>
</evidence>
<evidence type="ECO:0000313" key="5">
    <source>
        <dbReference type="EMBL" id="GBC61209.1"/>
    </source>
</evidence>
<organism evidence="5 6">
    <name type="scientific">Desulfonema ishimotonii</name>
    <dbReference type="NCBI Taxonomy" id="45657"/>
    <lineage>
        <taxon>Bacteria</taxon>
        <taxon>Pseudomonadati</taxon>
        <taxon>Thermodesulfobacteriota</taxon>
        <taxon>Desulfobacteria</taxon>
        <taxon>Desulfobacterales</taxon>
        <taxon>Desulfococcaceae</taxon>
        <taxon>Desulfonema</taxon>
    </lineage>
</organism>
<protein>
    <submittedName>
        <fullName evidence="5">Hsp70 family protein</fullName>
    </submittedName>
</protein>
<dbReference type="CDD" id="cd10170">
    <property type="entry name" value="ASKHA_NBD_HSP70"/>
    <property type="match status" value="1"/>
</dbReference>
<evidence type="ECO:0000256" key="2">
    <source>
        <dbReference type="ARBA" id="ARBA00022741"/>
    </source>
</evidence>
<dbReference type="GO" id="GO:0140662">
    <property type="term" value="F:ATP-dependent protein folding chaperone"/>
    <property type="evidence" value="ECO:0007669"/>
    <property type="project" value="InterPro"/>
</dbReference>
<accession>A0A401FW81</accession>
<dbReference type="AlphaFoldDB" id="A0A401FW81"/>
<evidence type="ECO:0000256" key="3">
    <source>
        <dbReference type="ARBA" id="ARBA00022840"/>
    </source>
</evidence>
<keyword evidence="2 4" id="KW-0547">Nucleotide-binding</keyword>
<dbReference type="PROSITE" id="PS00297">
    <property type="entry name" value="HSP70_1"/>
    <property type="match status" value="1"/>
</dbReference>
<evidence type="ECO:0000256" key="4">
    <source>
        <dbReference type="RuleBase" id="RU003322"/>
    </source>
</evidence>
<dbReference type="PANTHER" id="PTHR19375">
    <property type="entry name" value="HEAT SHOCK PROTEIN 70KDA"/>
    <property type="match status" value="1"/>
</dbReference>
<dbReference type="InterPro" id="IPR043129">
    <property type="entry name" value="ATPase_NBD"/>
</dbReference>
<evidence type="ECO:0000256" key="1">
    <source>
        <dbReference type="ARBA" id="ARBA00007381"/>
    </source>
</evidence>
<dbReference type="PRINTS" id="PR00301">
    <property type="entry name" value="HEATSHOCK70"/>
</dbReference>
<proteinExistence type="inferred from homology"/>